<accession>C9Z8L6</accession>
<dbReference type="KEGG" id="scb:SCAB_29402"/>
<sequence>MCAGSNPAGGTLHEVPKDPAISAFAENGVFAYVQPCAGVRGRVVGGILE</sequence>
<reference evidence="1 2" key="1">
    <citation type="journal article" date="2010" name="Mol. Plant Microbe Interact.">
        <title>Streptomyces scabies 87-22 contains a coronafacic acid-like biosynthetic cluster that contributes to plant-microbe interactions.</title>
        <authorList>
            <person name="Bignell D.R."/>
            <person name="Seipke R.F."/>
            <person name="Huguet-Tapia J.C."/>
            <person name="Chambers A.H."/>
            <person name="Parry R.J."/>
            <person name="Loria R."/>
        </authorList>
    </citation>
    <scope>NUCLEOTIDE SEQUENCE [LARGE SCALE GENOMIC DNA]</scope>
    <source>
        <strain evidence="1 2">87.22</strain>
    </source>
</reference>
<gene>
    <name evidence="1" type="ordered locus">SCAB_29402</name>
</gene>
<dbReference type="HOGENOM" id="CLU_3141416_0_0_11"/>
<dbReference type="Proteomes" id="UP000001444">
    <property type="component" value="Chromosome"/>
</dbReference>
<evidence type="ECO:0000313" key="2">
    <source>
        <dbReference type="Proteomes" id="UP000001444"/>
    </source>
</evidence>
<protein>
    <submittedName>
        <fullName evidence="1">Uncharacterized protein</fullName>
    </submittedName>
</protein>
<evidence type="ECO:0000313" key="1">
    <source>
        <dbReference type="EMBL" id="CBG70044.1"/>
    </source>
</evidence>
<proteinExistence type="predicted"/>
<name>C9Z8L6_STRSW</name>
<keyword evidence="2" id="KW-1185">Reference proteome</keyword>
<organism evidence="1 2">
    <name type="scientific">Streptomyces scabiei (strain 87.22)</name>
    <dbReference type="NCBI Taxonomy" id="680198"/>
    <lineage>
        <taxon>Bacteria</taxon>
        <taxon>Bacillati</taxon>
        <taxon>Actinomycetota</taxon>
        <taxon>Actinomycetes</taxon>
        <taxon>Kitasatosporales</taxon>
        <taxon>Streptomycetaceae</taxon>
        <taxon>Streptomyces</taxon>
    </lineage>
</organism>
<dbReference type="AlphaFoldDB" id="C9Z8L6"/>
<dbReference type="EMBL" id="FN554889">
    <property type="protein sequence ID" value="CBG70044.1"/>
    <property type="molecule type" value="Genomic_DNA"/>
</dbReference>